<evidence type="ECO:0000313" key="1">
    <source>
        <dbReference type="EMBL" id="AHA65791.1"/>
    </source>
</evidence>
<reference evidence="1 2" key="1">
    <citation type="submission" date="2013-09" db="EMBL/GenBank/DDBJ databases">
        <title>Comparative genomics of Sd1617 to representative strains in evaluating its pathogenesis.</title>
        <authorList>
            <person name="Aksomboon Vongsawan A."/>
            <person name="Kapatral V."/>
            <person name="Vaisvil B."/>
            <person name="Serichantalergs O."/>
            <person name="Hale T.L."/>
            <person name="Mason C.J."/>
        </authorList>
    </citation>
    <scope>NUCLEOTIDE SEQUENCE [LARGE SCALE GENOMIC DNA]</scope>
    <source>
        <strain evidence="1 2">1617</strain>
    </source>
</reference>
<dbReference type="Proteomes" id="UP000031647">
    <property type="component" value="Chromosome"/>
</dbReference>
<accession>A0A0A6ZVX4</accession>
<dbReference type="KEGG" id="sdz:Asd1617_02964"/>
<sequence>MMSVKIRITLLPLIVQVNACSIKHYPTTKQTQVANI</sequence>
<name>A0A0A6ZVX4_SHIDY</name>
<dbReference type="EMBL" id="CP006736">
    <property type="protein sequence ID" value="AHA65791.1"/>
    <property type="molecule type" value="Genomic_DNA"/>
</dbReference>
<evidence type="ECO:0000313" key="2">
    <source>
        <dbReference type="Proteomes" id="UP000031647"/>
    </source>
</evidence>
<dbReference type="PATRIC" id="fig|754093.4.peg.2887"/>
<gene>
    <name evidence="1" type="ORF">Asd1617_02964</name>
</gene>
<dbReference type="HOGENOM" id="CLU_3358490_0_0_6"/>
<proteinExistence type="predicted"/>
<dbReference type="AlphaFoldDB" id="A0A0A6ZVX4"/>
<protein>
    <submittedName>
        <fullName evidence="1">Uncharacterized protein</fullName>
    </submittedName>
</protein>
<organism evidence="1 2">
    <name type="scientific">Shigella dysenteriae 1617</name>
    <dbReference type="NCBI Taxonomy" id="754093"/>
    <lineage>
        <taxon>Bacteria</taxon>
        <taxon>Pseudomonadati</taxon>
        <taxon>Pseudomonadota</taxon>
        <taxon>Gammaproteobacteria</taxon>
        <taxon>Enterobacterales</taxon>
        <taxon>Enterobacteriaceae</taxon>
        <taxon>Shigella</taxon>
    </lineage>
</organism>